<proteinExistence type="predicted"/>
<gene>
    <name evidence="1" type="ORF">ABG768_026409</name>
</gene>
<keyword evidence="2" id="KW-1185">Reference proteome</keyword>
<evidence type="ECO:0000313" key="2">
    <source>
        <dbReference type="Proteomes" id="UP001479290"/>
    </source>
</evidence>
<accession>A0AAW2AD47</accession>
<organism evidence="1 2">
    <name type="scientific">Culter alburnus</name>
    <name type="common">Topmouth culter</name>
    <dbReference type="NCBI Taxonomy" id="194366"/>
    <lineage>
        <taxon>Eukaryota</taxon>
        <taxon>Metazoa</taxon>
        <taxon>Chordata</taxon>
        <taxon>Craniata</taxon>
        <taxon>Vertebrata</taxon>
        <taxon>Euteleostomi</taxon>
        <taxon>Actinopterygii</taxon>
        <taxon>Neopterygii</taxon>
        <taxon>Teleostei</taxon>
        <taxon>Ostariophysi</taxon>
        <taxon>Cypriniformes</taxon>
        <taxon>Xenocyprididae</taxon>
        <taxon>Xenocypridinae</taxon>
        <taxon>Culter</taxon>
    </lineage>
</organism>
<dbReference type="AlphaFoldDB" id="A0AAW2AD47"/>
<protein>
    <submittedName>
        <fullName evidence="1">Uncharacterized protein</fullName>
    </submittedName>
</protein>
<sequence length="87" mass="8978">MEMFLGAWGVQALPSGGLAPCPTTTELKKEGREESGARCDVELEVRALPPLQLSTKRHTPALVSCSGPGVRIAFPLLTAGAGAAPHA</sequence>
<dbReference type="EMBL" id="JAWDJR010000008">
    <property type="protein sequence ID" value="KAK9970465.1"/>
    <property type="molecule type" value="Genomic_DNA"/>
</dbReference>
<dbReference type="Proteomes" id="UP001479290">
    <property type="component" value="Unassembled WGS sequence"/>
</dbReference>
<name>A0AAW2AD47_CULAL</name>
<comment type="caution">
    <text evidence="1">The sequence shown here is derived from an EMBL/GenBank/DDBJ whole genome shotgun (WGS) entry which is preliminary data.</text>
</comment>
<reference evidence="1 2" key="1">
    <citation type="submission" date="2024-05" db="EMBL/GenBank/DDBJ databases">
        <title>A high-quality chromosomal-level genome assembly of Topmouth culter (Culter alburnus).</title>
        <authorList>
            <person name="Zhao H."/>
        </authorList>
    </citation>
    <scope>NUCLEOTIDE SEQUENCE [LARGE SCALE GENOMIC DNA]</scope>
    <source>
        <strain evidence="1">CATC2023</strain>
        <tissue evidence="1">Muscle</tissue>
    </source>
</reference>
<evidence type="ECO:0000313" key="1">
    <source>
        <dbReference type="EMBL" id="KAK9970465.1"/>
    </source>
</evidence>